<evidence type="ECO:0000313" key="6">
    <source>
        <dbReference type="Proteomes" id="UP000285301"/>
    </source>
</evidence>
<comment type="caution">
    <text evidence="5">The sequence shown here is derived from an EMBL/GenBank/DDBJ whole genome shotgun (WGS) entry which is preliminary data.</text>
</comment>
<organism evidence="5 6">
    <name type="scientific">Dinothrombium tinctorium</name>
    <dbReference type="NCBI Taxonomy" id="1965070"/>
    <lineage>
        <taxon>Eukaryota</taxon>
        <taxon>Metazoa</taxon>
        <taxon>Ecdysozoa</taxon>
        <taxon>Arthropoda</taxon>
        <taxon>Chelicerata</taxon>
        <taxon>Arachnida</taxon>
        <taxon>Acari</taxon>
        <taxon>Acariformes</taxon>
        <taxon>Trombidiformes</taxon>
        <taxon>Prostigmata</taxon>
        <taxon>Anystina</taxon>
        <taxon>Parasitengona</taxon>
        <taxon>Trombidioidea</taxon>
        <taxon>Trombidiidae</taxon>
        <taxon>Dinothrombium</taxon>
    </lineage>
</organism>
<dbReference type="Pfam" id="PF13975">
    <property type="entry name" value="gag-asp_proteas"/>
    <property type="match status" value="1"/>
</dbReference>
<dbReference type="GO" id="GO:0006508">
    <property type="term" value="P:proteolysis"/>
    <property type="evidence" value="ECO:0007669"/>
    <property type="project" value="UniProtKB-KW"/>
</dbReference>
<accession>A0A3S3NT51</accession>
<dbReference type="GO" id="GO:0004190">
    <property type="term" value="F:aspartic-type endopeptidase activity"/>
    <property type="evidence" value="ECO:0007669"/>
    <property type="project" value="UniProtKB-KW"/>
</dbReference>
<dbReference type="Proteomes" id="UP000285301">
    <property type="component" value="Unassembled WGS sequence"/>
</dbReference>
<keyword evidence="6" id="KW-1185">Reference proteome</keyword>
<dbReference type="InterPro" id="IPR021109">
    <property type="entry name" value="Peptidase_aspartic_dom_sf"/>
</dbReference>
<proteinExistence type="inferred from homology"/>
<reference evidence="5 6" key="1">
    <citation type="journal article" date="2018" name="Gigascience">
        <title>Genomes of trombidid mites reveal novel predicted allergens and laterally-transferred genes associated with secondary metabolism.</title>
        <authorList>
            <person name="Dong X."/>
            <person name="Chaisiri K."/>
            <person name="Xia D."/>
            <person name="Armstrong S.D."/>
            <person name="Fang Y."/>
            <person name="Donnelly M.J."/>
            <person name="Kadowaki T."/>
            <person name="McGarry J.W."/>
            <person name="Darby A.C."/>
            <person name="Makepeace B.L."/>
        </authorList>
    </citation>
    <scope>NUCLEOTIDE SEQUENCE [LARGE SCALE GENOMIC DNA]</scope>
    <source>
        <strain evidence="5">UoL-WK</strain>
    </source>
</reference>
<dbReference type="PANTHER" id="PTHR12917">
    <property type="entry name" value="ASPARTYL PROTEASE DDI-RELATED"/>
    <property type="match status" value="1"/>
</dbReference>
<dbReference type="EMBL" id="NCKU01009434">
    <property type="protein sequence ID" value="RWS01306.1"/>
    <property type="molecule type" value="Genomic_DNA"/>
</dbReference>
<dbReference type="AlphaFoldDB" id="A0A3S3NT51"/>
<evidence type="ECO:0000256" key="4">
    <source>
        <dbReference type="ARBA" id="ARBA00022801"/>
    </source>
</evidence>
<dbReference type="Gene3D" id="2.40.70.10">
    <property type="entry name" value="Acid Proteases"/>
    <property type="match status" value="1"/>
</dbReference>
<evidence type="ECO:0000256" key="3">
    <source>
        <dbReference type="ARBA" id="ARBA00022750"/>
    </source>
</evidence>
<evidence type="ECO:0000256" key="2">
    <source>
        <dbReference type="ARBA" id="ARBA00022670"/>
    </source>
</evidence>
<gene>
    <name evidence="5" type="ORF">B4U79_16745</name>
</gene>
<dbReference type="OrthoDB" id="5597136at2759"/>
<sequence>MHAISPDILPAIVVPIAGVSKDLAAAQQILTRFTEDLRESNRQLKSFRVPGRQVEVPKPVQKLVKPTSMKTPLPSIIPSLFIGGSVPGVEAIINGNCVNVMLDTGCEEILMSAKCAQKCGLKINTPAKGKRFVGPSKENLKYIGTTKCLLRLADSEVTLRFHVIRKLASDILLGSNFFKKHEAIMDFIKGRISFTVGSENDFTRVQVPFKDNRPLNVICDEEAVIAPLSVSLVRIKRPKKYAGVSVELIPSKRNISCAYGVANTSELNQILVFNTSTEPILIN</sequence>
<evidence type="ECO:0000313" key="5">
    <source>
        <dbReference type="EMBL" id="RWS01306.1"/>
    </source>
</evidence>
<dbReference type="PANTHER" id="PTHR12917:SF1">
    <property type="entry name" value="AT13091P"/>
    <property type="match status" value="1"/>
</dbReference>
<dbReference type="STRING" id="1965070.A0A3S3NT51"/>
<name>A0A3S3NT51_9ACAR</name>
<comment type="similarity">
    <text evidence="1">Belongs to the DDI1 family.</text>
</comment>
<dbReference type="SUPFAM" id="SSF50630">
    <property type="entry name" value="Acid proteases"/>
    <property type="match status" value="1"/>
</dbReference>
<keyword evidence="3" id="KW-0064">Aspartyl protease</keyword>
<protein>
    <submittedName>
        <fullName evidence="5">Ubiquitin-associated domain-containing protein-like protein</fullName>
    </submittedName>
</protein>
<keyword evidence="2" id="KW-0645">Protease</keyword>
<keyword evidence="4" id="KW-0378">Hydrolase</keyword>
<evidence type="ECO:0000256" key="1">
    <source>
        <dbReference type="ARBA" id="ARBA00009136"/>
    </source>
</evidence>